<feature type="domain" description="NAD-dependent epimerase/dehydratase" evidence="1">
    <location>
        <begin position="15"/>
        <end position="247"/>
    </location>
</feature>
<dbReference type="Pfam" id="PF01370">
    <property type="entry name" value="Epimerase"/>
    <property type="match status" value="1"/>
</dbReference>
<dbReference type="PANTHER" id="PTHR43238:SF1">
    <property type="entry name" value="GDP-L-FUCOSE SYNTHASE"/>
    <property type="match status" value="1"/>
</dbReference>
<dbReference type="Gene3D" id="3.90.25.10">
    <property type="entry name" value="UDP-galactose 4-epimerase, domain 1"/>
    <property type="match status" value="1"/>
</dbReference>
<protein>
    <submittedName>
        <fullName evidence="2">GDP-L-fucose synthase</fullName>
    </submittedName>
</protein>
<keyword evidence="3" id="KW-1185">Reference proteome</keyword>
<dbReference type="GO" id="GO:0050577">
    <property type="term" value="F:GDP-L-fucose synthase activity"/>
    <property type="evidence" value="ECO:0007669"/>
    <property type="project" value="TreeGrafter"/>
</dbReference>
<name>A0A1T4JWV5_9BACT</name>
<dbReference type="InterPro" id="IPR036291">
    <property type="entry name" value="NAD(P)-bd_dom_sf"/>
</dbReference>
<dbReference type="InterPro" id="IPR001509">
    <property type="entry name" value="Epimerase_deHydtase"/>
</dbReference>
<dbReference type="Proteomes" id="UP000190102">
    <property type="component" value="Unassembled WGS sequence"/>
</dbReference>
<dbReference type="STRING" id="115783.SAMN02745119_00133"/>
<evidence type="ECO:0000259" key="1">
    <source>
        <dbReference type="Pfam" id="PF01370"/>
    </source>
</evidence>
<proteinExistence type="predicted"/>
<dbReference type="RefSeq" id="WP_078788450.1">
    <property type="nucleotide sequence ID" value="NZ_FUWR01000001.1"/>
</dbReference>
<sequence>MLDKTVSEEFIGKKILVTGGTGLIGRQVVGILCDAGARVKIVSLDKVIVHDHAEHILGDITDYNFCKEITNGVDFVFHLAGIKGSIEVSRTQLASHFVPTLMMNTNMLEASRINNVSKLVYTSSIGAYSNAEVFRESDYRLDSEPMDFAGWAKRVAELQVYAYKVQYDMENFAIVRPCNVYGPGDNFDPENAMVIPSIMCRIHNGENPVKIWGDGTAIRDFAYSRDVAEGVILALYHGTKGGFVNLGSGKGYSVKELVEALRSFINFNYEFDITKPSGAPVRVMDISLAKLSIGYAPKTSLVDGLKETWEWFLSNQNEYQKKKNYFRS</sequence>
<dbReference type="PANTHER" id="PTHR43238">
    <property type="entry name" value="GDP-L-FUCOSE SYNTHASE"/>
    <property type="match status" value="1"/>
</dbReference>
<evidence type="ECO:0000313" key="2">
    <source>
        <dbReference type="EMBL" id="SJZ34641.1"/>
    </source>
</evidence>
<dbReference type="SUPFAM" id="SSF51735">
    <property type="entry name" value="NAD(P)-binding Rossmann-fold domains"/>
    <property type="match status" value="1"/>
</dbReference>
<accession>A0A1T4JWV5</accession>
<organism evidence="2 3">
    <name type="scientific">Trichlorobacter thiogenes</name>
    <dbReference type="NCBI Taxonomy" id="115783"/>
    <lineage>
        <taxon>Bacteria</taxon>
        <taxon>Pseudomonadati</taxon>
        <taxon>Thermodesulfobacteriota</taxon>
        <taxon>Desulfuromonadia</taxon>
        <taxon>Geobacterales</taxon>
        <taxon>Geobacteraceae</taxon>
        <taxon>Trichlorobacter</taxon>
    </lineage>
</organism>
<dbReference type="AlphaFoldDB" id="A0A1T4JWV5"/>
<gene>
    <name evidence="2" type="ORF">SAMN02745119_00133</name>
</gene>
<dbReference type="EMBL" id="FUWR01000001">
    <property type="protein sequence ID" value="SJZ34641.1"/>
    <property type="molecule type" value="Genomic_DNA"/>
</dbReference>
<dbReference type="OrthoDB" id="9811425at2"/>
<evidence type="ECO:0000313" key="3">
    <source>
        <dbReference type="Proteomes" id="UP000190102"/>
    </source>
</evidence>
<dbReference type="Gene3D" id="3.40.50.720">
    <property type="entry name" value="NAD(P)-binding Rossmann-like Domain"/>
    <property type="match status" value="1"/>
</dbReference>
<reference evidence="3" key="1">
    <citation type="submission" date="2017-02" db="EMBL/GenBank/DDBJ databases">
        <authorList>
            <person name="Varghese N."/>
            <person name="Submissions S."/>
        </authorList>
    </citation>
    <scope>NUCLEOTIDE SEQUENCE [LARGE SCALE GENOMIC DNA]</scope>
    <source>
        <strain evidence="3">ATCC BAA-34</strain>
    </source>
</reference>